<dbReference type="InterPro" id="IPR051159">
    <property type="entry name" value="Hexapeptide_acetyltransf"/>
</dbReference>
<dbReference type="InterPro" id="IPR001451">
    <property type="entry name" value="Hexapep"/>
</dbReference>
<keyword evidence="5" id="KW-1185">Reference proteome</keyword>
<comment type="caution">
    <text evidence="4">The sequence shown here is derived from an EMBL/GenBank/DDBJ whole genome shotgun (WGS) entry which is preliminary data.</text>
</comment>
<organism evidence="4 5">
    <name type="scientific">Xylanimonas ulmi</name>
    <dbReference type="NCBI Taxonomy" id="228973"/>
    <lineage>
        <taxon>Bacteria</taxon>
        <taxon>Bacillati</taxon>
        <taxon>Actinomycetota</taxon>
        <taxon>Actinomycetes</taxon>
        <taxon>Micrococcales</taxon>
        <taxon>Promicromonosporaceae</taxon>
        <taxon>Xylanimonas</taxon>
    </lineage>
</organism>
<accession>A0A4Q7M8W9</accession>
<protein>
    <submittedName>
        <fullName evidence="4">Acetyltransferase-like isoleucine patch superfamily enzyme</fullName>
    </submittedName>
</protein>
<dbReference type="InterPro" id="IPR018357">
    <property type="entry name" value="Hexapep_transf_CS"/>
</dbReference>
<evidence type="ECO:0000256" key="3">
    <source>
        <dbReference type="SAM" id="MobiDB-lite"/>
    </source>
</evidence>
<dbReference type="Gene3D" id="2.160.10.10">
    <property type="entry name" value="Hexapeptide repeat proteins"/>
    <property type="match status" value="1"/>
</dbReference>
<dbReference type="PANTHER" id="PTHR23416:SF78">
    <property type="entry name" value="LIPOPOLYSACCHARIDE BIOSYNTHESIS O-ACETYL TRANSFERASE WBBJ-RELATED"/>
    <property type="match status" value="1"/>
</dbReference>
<feature type="region of interest" description="Disordered" evidence="3">
    <location>
        <begin position="185"/>
        <end position="227"/>
    </location>
</feature>
<keyword evidence="2" id="KW-0677">Repeat</keyword>
<dbReference type="GO" id="GO:0016740">
    <property type="term" value="F:transferase activity"/>
    <property type="evidence" value="ECO:0007669"/>
    <property type="project" value="UniProtKB-KW"/>
</dbReference>
<dbReference type="CDD" id="cd04647">
    <property type="entry name" value="LbH_MAT_like"/>
    <property type="match status" value="1"/>
</dbReference>
<dbReference type="AlphaFoldDB" id="A0A4Q7M8W9"/>
<feature type="compositionally biased region" description="Polar residues" evidence="3">
    <location>
        <begin position="208"/>
        <end position="227"/>
    </location>
</feature>
<dbReference type="InterPro" id="IPR011004">
    <property type="entry name" value="Trimer_LpxA-like_sf"/>
</dbReference>
<evidence type="ECO:0000256" key="2">
    <source>
        <dbReference type="ARBA" id="ARBA00022737"/>
    </source>
</evidence>
<dbReference type="SUPFAM" id="SSF51161">
    <property type="entry name" value="Trimeric LpxA-like enzymes"/>
    <property type="match status" value="1"/>
</dbReference>
<sequence length="227" mass="23531">MTDNLTASAPGGGGGRWRGALRSLADPRVYLHALRLAHFSAYAHVRQVRLLARGPGVQFAPNVSFRNAERITLGAGAHVGEHSVLWAGNATGRIVLGDKCLLGPHVTLTASNYRIDAGTPVMDQPKVERDIVLGRDVWLGANVVVTAGVTIGDEVVVGAGAVVTRDLPSGCVAVGAPARVIGWRPGHPAAGRHPDPPPRTARVDVAPASTTVTDPVTEPATTPVSTP</sequence>
<reference evidence="4 5" key="1">
    <citation type="submission" date="2019-02" db="EMBL/GenBank/DDBJ databases">
        <title>Sequencing the genomes of 1000 actinobacteria strains.</title>
        <authorList>
            <person name="Klenk H.-P."/>
        </authorList>
    </citation>
    <scope>NUCLEOTIDE SEQUENCE [LARGE SCALE GENOMIC DNA]</scope>
    <source>
        <strain evidence="4 5">DSM 16932</strain>
    </source>
</reference>
<name>A0A4Q7M8W9_9MICO</name>
<proteinExistence type="predicted"/>
<gene>
    <name evidence="4" type="ORF">EV386_2961</name>
</gene>
<dbReference type="EMBL" id="SGWX01000001">
    <property type="protein sequence ID" value="RZS62619.1"/>
    <property type="molecule type" value="Genomic_DNA"/>
</dbReference>
<evidence type="ECO:0000313" key="5">
    <source>
        <dbReference type="Proteomes" id="UP000293852"/>
    </source>
</evidence>
<dbReference type="Pfam" id="PF00132">
    <property type="entry name" value="Hexapep"/>
    <property type="match status" value="1"/>
</dbReference>
<dbReference type="PANTHER" id="PTHR23416">
    <property type="entry name" value="SIALIC ACID SYNTHASE-RELATED"/>
    <property type="match status" value="1"/>
</dbReference>
<dbReference type="PROSITE" id="PS00101">
    <property type="entry name" value="HEXAPEP_TRANSFERASES"/>
    <property type="match status" value="1"/>
</dbReference>
<dbReference type="RefSeq" id="WP_242607984.1">
    <property type="nucleotide sequence ID" value="NZ_SGWX01000001.1"/>
</dbReference>
<evidence type="ECO:0000256" key="1">
    <source>
        <dbReference type="ARBA" id="ARBA00022679"/>
    </source>
</evidence>
<evidence type="ECO:0000313" key="4">
    <source>
        <dbReference type="EMBL" id="RZS62619.1"/>
    </source>
</evidence>
<keyword evidence="1 4" id="KW-0808">Transferase</keyword>
<dbReference type="Proteomes" id="UP000293852">
    <property type="component" value="Unassembled WGS sequence"/>
</dbReference>